<dbReference type="GO" id="GO:0016829">
    <property type="term" value="F:lyase activity"/>
    <property type="evidence" value="ECO:0007669"/>
    <property type="project" value="UniProtKB-KW"/>
</dbReference>
<dbReference type="InterPro" id="IPR036590">
    <property type="entry name" value="SRAP-like"/>
</dbReference>
<evidence type="ECO:0000256" key="2">
    <source>
        <dbReference type="ARBA" id="ARBA00022670"/>
    </source>
</evidence>
<dbReference type="AlphaFoldDB" id="A0A7W6ALN2"/>
<evidence type="ECO:0000313" key="10">
    <source>
        <dbReference type="EMBL" id="MBB3903465.1"/>
    </source>
</evidence>
<dbReference type="GO" id="GO:0008233">
    <property type="term" value="F:peptidase activity"/>
    <property type="evidence" value="ECO:0007669"/>
    <property type="project" value="UniProtKB-KW"/>
</dbReference>
<accession>A0A7W6ALN2</accession>
<evidence type="ECO:0000256" key="5">
    <source>
        <dbReference type="ARBA" id="ARBA00023124"/>
    </source>
</evidence>
<dbReference type="Proteomes" id="UP000517759">
    <property type="component" value="Unassembled WGS sequence"/>
</dbReference>
<evidence type="ECO:0000256" key="4">
    <source>
        <dbReference type="ARBA" id="ARBA00022801"/>
    </source>
</evidence>
<feature type="region of interest" description="Disordered" evidence="9">
    <location>
        <begin position="228"/>
        <end position="264"/>
    </location>
</feature>
<dbReference type="PANTHER" id="PTHR13604">
    <property type="entry name" value="DC12-RELATED"/>
    <property type="match status" value="1"/>
</dbReference>
<keyword evidence="6" id="KW-0238">DNA-binding</keyword>
<dbReference type="GO" id="GO:0006508">
    <property type="term" value="P:proteolysis"/>
    <property type="evidence" value="ECO:0007669"/>
    <property type="project" value="UniProtKB-KW"/>
</dbReference>
<comment type="similarity">
    <text evidence="1 8">Belongs to the SOS response-associated peptidase family.</text>
</comment>
<evidence type="ECO:0000256" key="6">
    <source>
        <dbReference type="ARBA" id="ARBA00023125"/>
    </source>
</evidence>
<evidence type="ECO:0000256" key="9">
    <source>
        <dbReference type="SAM" id="MobiDB-lite"/>
    </source>
</evidence>
<keyword evidence="7" id="KW-0456">Lyase</keyword>
<dbReference type="GO" id="GO:0003697">
    <property type="term" value="F:single-stranded DNA binding"/>
    <property type="evidence" value="ECO:0007669"/>
    <property type="project" value="InterPro"/>
</dbReference>
<keyword evidence="3" id="KW-0227">DNA damage</keyword>
<evidence type="ECO:0000256" key="3">
    <source>
        <dbReference type="ARBA" id="ARBA00022763"/>
    </source>
</evidence>
<dbReference type="InterPro" id="IPR003738">
    <property type="entry name" value="SRAP"/>
</dbReference>
<protein>
    <recommendedName>
        <fullName evidence="8">Abasic site processing protein</fullName>
        <ecNumber evidence="8">3.4.-.-</ecNumber>
    </recommendedName>
</protein>
<name>A0A7W6ALN2_9HYPH</name>
<keyword evidence="4 8" id="KW-0378">Hydrolase</keyword>
<sequence>MGAALGWSWRHVHIEGMCGRYVIALTPELFRRAYGYVETPNFPARYNVAPTQPVPIVTSDHGTRHFLLVRWGFWPTWLKDPADFPLIFNARVETLAEKPAFRGALRHRRCIFLTDGFYEWRREGRGKTAVKTPYLVRRADGAPMALAGLWETWSNPDGSEVDTATIVTCGANGTLSAIHERMPAILSPDSVVDWLDTVGNEPRDVIDLCRPCPDEWLTMTEVGDRVNNARNDDAGLVEPVGKRAVTPQPAKPRKETGGEQGSLF</sequence>
<dbReference type="GO" id="GO:0106300">
    <property type="term" value="P:protein-DNA covalent cross-linking repair"/>
    <property type="evidence" value="ECO:0007669"/>
    <property type="project" value="InterPro"/>
</dbReference>
<evidence type="ECO:0000313" key="11">
    <source>
        <dbReference type="Proteomes" id="UP000517759"/>
    </source>
</evidence>
<dbReference type="Gene3D" id="3.90.1680.10">
    <property type="entry name" value="SOS response associated peptidase-like"/>
    <property type="match status" value="1"/>
</dbReference>
<dbReference type="Pfam" id="PF02586">
    <property type="entry name" value="SRAP"/>
    <property type="match status" value="1"/>
</dbReference>
<dbReference type="SUPFAM" id="SSF143081">
    <property type="entry name" value="BB1717-like"/>
    <property type="match status" value="1"/>
</dbReference>
<reference evidence="10 11" key="1">
    <citation type="submission" date="2020-08" db="EMBL/GenBank/DDBJ databases">
        <title>Genomic Encyclopedia of Type Strains, Phase IV (KMG-IV): sequencing the most valuable type-strain genomes for metagenomic binning, comparative biology and taxonomic classification.</title>
        <authorList>
            <person name="Goeker M."/>
        </authorList>
    </citation>
    <scope>NUCLEOTIDE SEQUENCE [LARGE SCALE GENOMIC DNA]</scope>
    <source>
        <strain evidence="10 11">DSM 24105</strain>
    </source>
</reference>
<keyword evidence="5" id="KW-0190">Covalent protein-DNA linkage</keyword>
<dbReference type="EMBL" id="JACIDN010000005">
    <property type="protein sequence ID" value="MBB3903465.1"/>
    <property type="molecule type" value="Genomic_DNA"/>
</dbReference>
<evidence type="ECO:0000256" key="8">
    <source>
        <dbReference type="RuleBase" id="RU364100"/>
    </source>
</evidence>
<evidence type="ECO:0000256" key="7">
    <source>
        <dbReference type="ARBA" id="ARBA00023239"/>
    </source>
</evidence>
<organism evidence="10 11">
    <name type="scientific">Methylobacterium brachythecii</name>
    <dbReference type="NCBI Taxonomy" id="1176177"/>
    <lineage>
        <taxon>Bacteria</taxon>
        <taxon>Pseudomonadati</taxon>
        <taxon>Pseudomonadota</taxon>
        <taxon>Alphaproteobacteria</taxon>
        <taxon>Hyphomicrobiales</taxon>
        <taxon>Methylobacteriaceae</taxon>
        <taxon>Methylobacterium</taxon>
    </lineage>
</organism>
<keyword evidence="2 8" id="KW-0645">Protease</keyword>
<dbReference type="PANTHER" id="PTHR13604:SF0">
    <property type="entry name" value="ABASIC SITE PROCESSING PROTEIN HMCES"/>
    <property type="match status" value="1"/>
</dbReference>
<proteinExistence type="inferred from homology"/>
<comment type="caution">
    <text evidence="10">The sequence shown here is derived from an EMBL/GenBank/DDBJ whole genome shotgun (WGS) entry which is preliminary data.</text>
</comment>
<evidence type="ECO:0000256" key="1">
    <source>
        <dbReference type="ARBA" id="ARBA00008136"/>
    </source>
</evidence>
<dbReference type="EC" id="3.4.-.-" evidence="8"/>
<gene>
    <name evidence="10" type="ORF">GGR33_002974</name>
</gene>